<dbReference type="GO" id="GO:0009279">
    <property type="term" value="C:cell outer membrane"/>
    <property type="evidence" value="ECO:0007669"/>
    <property type="project" value="UniProtKB-SubCell"/>
</dbReference>
<keyword evidence="5" id="KW-0812">Transmembrane</keyword>
<evidence type="ECO:0000256" key="3">
    <source>
        <dbReference type="ARBA" id="ARBA00022448"/>
    </source>
</evidence>
<accession>A0A9W6LET5</accession>
<evidence type="ECO:0000256" key="5">
    <source>
        <dbReference type="ARBA" id="ARBA00022692"/>
    </source>
</evidence>
<evidence type="ECO:0000256" key="7">
    <source>
        <dbReference type="ARBA" id="ARBA00023237"/>
    </source>
</evidence>
<protein>
    <recommendedName>
        <fullName evidence="10">RND transporter</fullName>
    </recommendedName>
</protein>
<dbReference type="GO" id="GO:1990281">
    <property type="term" value="C:efflux pump complex"/>
    <property type="evidence" value="ECO:0007669"/>
    <property type="project" value="TreeGrafter"/>
</dbReference>
<keyword evidence="6" id="KW-0472">Membrane</keyword>
<evidence type="ECO:0000256" key="6">
    <source>
        <dbReference type="ARBA" id="ARBA00023136"/>
    </source>
</evidence>
<evidence type="ECO:0000256" key="4">
    <source>
        <dbReference type="ARBA" id="ARBA00022452"/>
    </source>
</evidence>
<dbReference type="PANTHER" id="PTHR30026">
    <property type="entry name" value="OUTER MEMBRANE PROTEIN TOLC"/>
    <property type="match status" value="1"/>
</dbReference>
<reference evidence="8" key="1">
    <citation type="submission" date="2022-12" db="EMBL/GenBank/DDBJ databases">
        <title>Reference genome sequencing for broad-spectrum identification of bacterial and archaeal isolates by mass spectrometry.</title>
        <authorList>
            <person name="Sekiguchi Y."/>
            <person name="Tourlousse D.M."/>
        </authorList>
    </citation>
    <scope>NUCLEOTIDE SEQUENCE</scope>
    <source>
        <strain evidence="8">H2</strain>
    </source>
</reference>
<evidence type="ECO:0000313" key="9">
    <source>
        <dbReference type="Proteomes" id="UP001144352"/>
    </source>
</evidence>
<dbReference type="Proteomes" id="UP001144352">
    <property type="component" value="Unassembled WGS sequence"/>
</dbReference>
<comment type="subcellular location">
    <subcellularLocation>
        <location evidence="1">Cell outer membrane</location>
    </subcellularLocation>
</comment>
<dbReference type="SUPFAM" id="SSF56954">
    <property type="entry name" value="Outer membrane efflux proteins (OEP)"/>
    <property type="match status" value="1"/>
</dbReference>
<keyword evidence="9" id="KW-1185">Reference proteome</keyword>
<proteinExistence type="inferred from homology"/>
<dbReference type="InterPro" id="IPR051906">
    <property type="entry name" value="TolC-like"/>
</dbReference>
<evidence type="ECO:0000256" key="1">
    <source>
        <dbReference type="ARBA" id="ARBA00004442"/>
    </source>
</evidence>
<keyword evidence="4" id="KW-1134">Transmembrane beta strand</keyword>
<evidence type="ECO:0000313" key="8">
    <source>
        <dbReference type="EMBL" id="GLI39856.1"/>
    </source>
</evidence>
<dbReference type="Gene3D" id="1.20.1600.10">
    <property type="entry name" value="Outer membrane efflux proteins (OEP)"/>
    <property type="match status" value="1"/>
</dbReference>
<dbReference type="PANTHER" id="PTHR30026:SF20">
    <property type="entry name" value="OUTER MEMBRANE PROTEIN TOLC"/>
    <property type="match status" value="1"/>
</dbReference>
<dbReference type="EMBL" id="BSDS01000002">
    <property type="protein sequence ID" value="GLI39856.1"/>
    <property type="molecule type" value="Genomic_DNA"/>
</dbReference>
<dbReference type="InterPro" id="IPR003423">
    <property type="entry name" value="OMP_efflux"/>
</dbReference>
<dbReference type="GO" id="GO:0015562">
    <property type="term" value="F:efflux transmembrane transporter activity"/>
    <property type="evidence" value="ECO:0007669"/>
    <property type="project" value="InterPro"/>
</dbReference>
<dbReference type="AlphaFoldDB" id="A0A9W6LET5"/>
<dbReference type="RefSeq" id="WP_214184685.1">
    <property type="nucleotide sequence ID" value="NZ_JAHCZI010000001.1"/>
</dbReference>
<comment type="similarity">
    <text evidence="2">Belongs to the outer membrane factor (OMF) (TC 1.B.17) family.</text>
</comment>
<keyword evidence="3" id="KW-0813">Transport</keyword>
<comment type="caution">
    <text evidence="8">The sequence shown here is derived from an EMBL/GenBank/DDBJ whole genome shotgun (WGS) entry which is preliminary data.</text>
</comment>
<gene>
    <name evidence="8" type="ORF">GHYDROH2_33570</name>
</gene>
<evidence type="ECO:0000256" key="2">
    <source>
        <dbReference type="ARBA" id="ARBA00007613"/>
    </source>
</evidence>
<keyword evidence="7" id="KW-0998">Cell outer membrane</keyword>
<dbReference type="Pfam" id="PF02321">
    <property type="entry name" value="OEP"/>
    <property type="match status" value="2"/>
</dbReference>
<organism evidence="8 9">
    <name type="scientific">Geobacter hydrogenophilus</name>
    <dbReference type="NCBI Taxonomy" id="40983"/>
    <lineage>
        <taxon>Bacteria</taxon>
        <taxon>Pseudomonadati</taxon>
        <taxon>Thermodesulfobacteriota</taxon>
        <taxon>Desulfuromonadia</taxon>
        <taxon>Geobacterales</taxon>
        <taxon>Geobacteraceae</taxon>
        <taxon>Geobacter</taxon>
    </lineage>
</organism>
<dbReference type="GO" id="GO:0015288">
    <property type="term" value="F:porin activity"/>
    <property type="evidence" value="ECO:0007669"/>
    <property type="project" value="TreeGrafter"/>
</dbReference>
<name>A0A9W6LET5_9BACT</name>
<evidence type="ECO:0008006" key="10">
    <source>
        <dbReference type="Google" id="ProtNLM"/>
    </source>
</evidence>
<sequence length="450" mass="49581">MRESGLFRNTFIRNVVIVSFLLCSVSPCLPGGLSEADAADRRVLTLDQALEVAAERNRDILKAKEFHNQVRGRYVEERSAALPHLSITGQAATQHDESLNAYAGGFMPVRQDIYGAELGLSQALYTWGKVGAAIRAAEKGFATADEQLRRARQDAWRDVSVAFYNILLAREQHAIASQNLAQKVRHQDEAQRRYAAGVATDYDVLAADVAVQNAMPDVIRAGNSVRVARDRLSFLLALEGEVDVTGSLETALTPYPSYDRALAVARDKRPEVKEINHRLSIAGELVKVADADDKPRLDLTGKYGWRYLEVGDGSGSGQIWTVGLQLSFPLFDGLKTRGKVAQAESERRSMKIDEAKLLESVALEIRDAVNAVRESEEIVKALSGTVVQAERLLQMAEKGFELGVKIRLEVDDAELNLRQARGNLARARRDYLVARVNLERVMGVLGEGSL</sequence>